<dbReference type="Proteomes" id="UP000185766">
    <property type="component" value="Unassembled WGS sequence"/>
</dbReference>
<evidence type="ECO:0000259" key="2">
    <source>
        <dbReference type="Pfam" id="PF01965"/>
    </source>
</evidence>
<keyword evidence="1" id="KW-0677">Repeat</keyword>
<dbReference type="InterPro" id="IPR050325">
    <property type="entry name" value="Prot/Nucl_acid_deglycase"/>
</dbReference>
<dbReference type="Pfam" id="PF01965">
    <property type="entry name" value="DJ-1_PfpI"/>
    <property type="match status" value="1"/>
</dbReference>
<dbReference type="GO" id="GO:0005737">
    <property type="term" value="C:cytoplasm"/>
    <property type="evidence" value="ECO:0007669"/>
    <property type="project" value="TreeGrafter"/>
</dbReference>
<dbReference type="PANTHER" id="PTHR48094">
    <property type="entry name" value="PROTEIN/NUCLEIC ACID DEGLYCASE DJ-1-RELATED"/>
    <property type="match status" value="1"/>
</dbReference>
<dbReference type="InterPro" id="IPR002818">
    <property type="entry name" value="DJ-1/PfpI"/>
</dbReference>
<dbReference type="NCBIfam" id="TIGR01383">
    <property type="entry name" value="not_thiJ"/>
    <property type="match status" value="1"/>
</dbReference>
<evidence type="ECO:0000313" key="4">
    <source>
        <dbReference type="Proteomes" id="UP000185766"/>
    </source>
</evidence>
<dbReference type="STRING" id="1429083.GCA_001885685_00164"/>
<dbReference type="AlphaFoldDB" id="A0A1H7S0V6"/>
<dbReference type="SUPFAM" id="SSF52317">
    <property type="entry name" value="Class I glutamine amidotransferase-like"/>
    <property type="match status" value="1"/>
</dbReference>
<feature type="domain" description="DJ-1/PfpI" evidence="2">
    <location>
        <begin position="4"/>
        <end position="166"/>
    </location>
</feature>
<dbReference type="FunFam" id="3.40.50.880:FF:000015">
    <property type="entry name" value="Protein DJ-1 homolog C"/>
    <property type="match status" value="1"/>
</dbReference>
<name>A0A1H7S0V6_9GAMM</name>
<dbReference type="RefSeq" id="WP_074870171.1">
    <property type="nucleotide sequence ID" value="NZ_FOAS01000016.1"/>
</dbReference>
<dbReference type="InterPro" id="IPR006287">
    <property type="entry name" value="DJ-1"/>
</dbReference>
<proteinExistence type="predicted"/>
<evidence type="ECO:0000313" key="3">
    <source>
        <dbReference type="EMBL" id="SEL65494.1"/>
    </source>
</evidence>
<dbReference type="InterPro" id="IPR029062">
    <property type="entry name" value="Class_I_gatase-like"/>
</dbReference>
<evidence type="ECO:0000256" key="1">
    <source>
        <dbReference type="ARBA" id="ARBA00022737"/>
    </source>
</evidence>
<dbReference type="PANTHER" id="PTHR48094:SF12">
    <property type="entry name" value="PARKINSON DISEASE PROTEIN 7 HOMOLOG"/>
    <property type="match status" value="1"/>
</dbReference>
<accession>A0A1H7S0V6</accession>
<dbReference type="Gene3D" id="3.40.50.880">
    <property type="match status" value="1"/>
</dbReference>
<sequence>MTQQVLVAVADGIEDIETVTLIDVLRRAELDVCVASVGPKRQLTCARGTRLTADAMLAEIKAQSFTAVLLPGGLPGAEHLADSDELAAVVQAQAARGELFGAICAAPALALQRFGVLKSRQVTCYPSFAERLSDCAYVDQPVVEDGPCITSQGPATAMAFALAVVARLCGAEKAEQIAKAMLYRP</sequence>
<keyword evidence="4" id="KW-1185">Reference proteome</keyword>
<dbReference type="CDD" id="cd03135">
    <property type="entry name" value="GATase1_DJ-1"/>
    <property type="match status" value="1"/>
</dbReference>
<gene>
    <name evidence="3" type="ORF">SAMN05216214_11670</name>
</gene>
<organism evidence="3 4">
    <name type="scientific">Atopomonas hussainii</name>
    <dbReference type="NCBI Taxonomy" id="1429083"/>
    <lineage>
        <taxon>Bacteria</taxon>
        <taxon>Pseudomonadati</taxon>
        <taxon>Pseudomonadota</taxon>
        <taxon>Gammaproteobacteria</taxon>
        <taxon>Pseudomonadales</taxon>
        <taxon>Pseudomonadaceae</taxon>
        <taxon>Atopomonas</taxon>
    </lineage>
</organism>
<dbReference type="GO" id="GO:1903189">
    <property type="term" value="P:glyoxal metabolic process"/>
    <property type="evidence" value="ECO:0007669"/>
    <property type="project" value="TreeGrafter"/>
</dbReference>
<dbReference type="EMBL" id="FOAS01000016">
    <property type="protein sequence ID" value="SEL65494.1"/>
    <property type="molecule type" value="Genomic_DNA"/>
</dbReference>
<reference evidence="3 4" key="1">
    <citation type="submission" date="2016-10" db="EMBL/GenBank/DDBJ databases">
        <authorList>
            <person name="de Groot N.N."/>
        </authorList>
    </citation>
    <scope>NUCLEOTIDE SEQUENCE [LARGE SCALE GENOMIC DNA]</scope>
    <source>
        <strain evidence="3 4">JCM 19513</strain>
    </source>
</reference>
<protein>
    <submittedName>
        <fullName evidence="3">4-methyl-5(B-hydroxyethyl)-thiazole monophosphate biosynthesis</fullName>
    </submittedName>
</protein>